<dbReference type="AlphaFoldDB" id="A0A9W8CDT3"/>
<organism evidence="1 2">
    <name type="scientific">Paspalum vaginatum</name>
    <name type="common">seashore paspalum</name>
    <dbReference type="NCBI Taxonomy" id="158149"/>
    <lineage>
        <taxon>Eukaryota</taxon>
        <taxon>Viridiplantae</taxon>
        <taxon>Streptophyta</taxon>
        <taxon>Embryophyta</taxon>
        <taxon>Tracheophyta</taxon>
        <taxon>Spermatophyta</taxon>
        <taxon>Magnoliopsida</taxon>
        <taxon>Liliopsida</taxon>
        <taxon>Poales</taxon>
        <taxon>Poaceae</taxon>
        <taxon>PACMAD clade</taxon>
        <taxon>Panicoideae</taxon>
        <taxon>Andropogonodae</taxon>
        <taxon>Paspaleae</taxon>
        <taxon>Paspalinae</taxon>
        <taxon>Paspalum</taxon>
    </lineage>
</organism>
<accession>A0A9W8CDT3</accession>
<comment type="caution">
    <text evidence="1">The sequence shown here is derived from an EMBL/GenBank/DDBJ whole genome shotgun (WGS) entry which is preliminary data.</text>
</comment>
<reference evidence="1 2" key="1">
    <citation type="submission" date="2022-10" db="EMBL/GenBank/DDBJ databases">
        <title>WGS assembly of Paspalum vaginatum 540-79.</title>
        <authorList>
            <person name="Sun G."/>
            <person name="Wase N."/>
            <person name="Shu S."/>
            <person name="Jenkins J."/>
            <person name="Zhou B."/>
            <person name="Torres-Rodriguez J."/>
            <person name="Chen C."/>
            <person name="Sandor L."/>
            <person name="Plott C."/>
            <person name="Yoshinga Y."/>
            <person name="Daum C."/>
            <person name="Qi P."/>
            <person name="Barry K."/>
            <person name="Lipzen A."/>
            <person name="Berry L."/>
            <person name="Pedersen C."/>
            <person name="Gottilla T."/>
            <person name="Foltz A."/>
            <person name="Yu H."/>
            <person name="O'Malley R."/>
            <person name="Zhang C."/>
            <person name="Devos K."/>
            <person name="Sigmon B."/>
            <person name="Yu B."/>
            <person name="Obata T."/>
            <person name="Schmutz J."/>
            <person name="Schnable J."/>
        </authorList>
    </citation>
    <scope>NUCLEOTIDE SEQUENCE [LARGE SCALE GENOMIC DNA]</scope>
    <source>
        <strain evidence="2">cv. 540-79</strain>
    </source>
</reference>
<evidence type="ECO:0000313" key="1">
    <source>
        <dbReference type="EMBL" id="KAJ1255639.1"/>
    </source>
</evidence>
<keyword evidence="2" id="KW-1185">Reference proteome</keyword>
<protein>
    <submittedName>
        <fullName evidence="1">Uncharacterized protein</fullName>
    </submittedName>
</protein>
<dbReference type="EMBL" id="MU629661">
    <property type="protein sequence ID" value="KAJ1255639.1"/>
    <property type="molecule type" value="Genomic_DNA"/>
</dbReference>
<dbReference type="Proteomes" id="UP001164776">
    <property type="component" value="Unassembled WGS sequence"/>
</dbReference>
<gene>
    <name evidence="1" type="ORF">BS78_K176700</name>
</gene>
<proteinExistence type="predicted"/>
<name>A0A9W8CDT3_9POAL</name>
<evidence type="ECO:0000313" key="2">
    <source>
        <dbReference type="Proteomes" id="UP001164776"/>
    </source>
</evidence>
<sequence length="116" mass="13347">MMNVQSFADQAFPTATAIHIHGRVVTAAMQNTRIVRRPLWLVSILLYNRLGLDKHRQTLLWELTIQLLSLFTWIVSFVDFLEDLRTTHQITGCYFCELDITGIKNSGQVASYCLVF</sequence>